<protein>
    <submittedName>
        <fullName evidence="2">Rhodanese-like domain-containing protein</fullName>
    </submittedName>
</protein>
<dbReference type="PROSITE" id="PS50206">
    <property type="entry name" value="RHODANESE_3"/>
    <property type="match status" value="1"/>
</dbReference>
<dbReference type="Gene3D" id="3.40.250.10">
    <property type="entry name" value="Rhodanese-like domain"/>
    <property type="match status" value="1"/>
</dbReference>
<dbReference type="InterPro" id="IPR036873">
    <property type="entry name" value="Rhodanese-like_dom_sf"/>
</dbReference>
<name>A0A4R6BFI7_9STAP</name>
<sequence>MTYEISPQDLMKKMDSEEPHIIDVREDYEVQMGMLKGATHIPMNTIPDHMPEFKQDEPYYIVCAHGIRSEKVTEYLRDHDIKAFNVTGGMAAF</sequence>
<comment type="caution">
    <text evidence="2">The sequence shown here is derived from an EMBL/GenBank/DDBJ whole genome shotgun (WGS) entry which is preliminary data.</text>
</comment>
<dbReference type="PANTHER" id="PTHR43031">
    <property type="entry name" value="FAD-DEPENDENT OXIDOREDUCTASE"/>
    <property type="match status" value="1"/>
</dbReference>
<dbReference type="InterPro" id="IPR001763">
    <property type="entry name" value="Rhodanese-like_dom"/>
</dbReference>
<dbReference type="PANTHER" id="PTHR43031:SF17">
    <property type="entry name" value="SULFURTRANSFERASE YTWF-RELATED"/>
    <property type="match status" value="1"/>
</dbReference>
<dbReference type="EMBL" id="SCWA01000003">
    <property type="protein sequence ID" value="TDL98627.1"/>
    <property type="molecule type" value="Genomic_DNA"/>
</dbReference>
<proteinExistence type="predicted"/>
<dbReference type="OrthoDB" id="9800872at2"/>
<gene>
    <name evidence="2" type="ORF">ERX27_02295</name>
</gene>
<dbReference type="SMART" id="SM00450">
    <property type="entry name" value="RHOD"/>
    <property type="match status" value="1"/>
</dbReference>
<dbReference type="InterPro" id="IPR050229">
    <property type="entry name" value="GlpE_sulfurtransferase"/>
</dbReference>
<evidence type="ECO:0000313" key="2">
    <source>
        <dbReference type="EMBL" id="TDL98627.1"/>
    </source>
</evidence>
<dbReference type="RefSeq" id="WP_133431220.1">
    <property type="nucleotide sequence ID" value="NZ_CP092172.1"/>
</dbReference>
<keyword evidence="3" id="KW-1185">Reference proteome</keyword>
<dbReference type="CDD" id="cd00158">
    <property type="entry name" value="RHOD"/>
    <property type="match status" value="1"/>
</dbReference>
<dbReference type="Pfam" id="PF00581">
    <property type="entry name" value="Rhodanese"/>
    <property type="match status" value="1"/>
</dbReference>
<organism evidence="2 3">
    <name type="scientific">Macrococcus brunensis</name>
    <dbReference type="NCBI Taxonomy" id="198483"/>
    <lineage>
        <taxon>Bacteria</taxon>
        <taxon>Bacillati</taxon>
        <taxon>Bacillota</taxon>
        <taxon>Bacilli</taxon>
        <taxon>Bacillales</taxon>
        <taxon>Staphylococcaceae</taxon>
        <taxon>Macrococcus</taxon>
    </lineage>
</organism>
<accession>A0A4R6BFI7</accession>
<evidence type="ECO:0000259" key="1">
    <source>
        <dbReference type="PROSITE" id="PS50206"/>
    </source>
</evidence>
<dbReference type="Proteomes" id="UP000295310">
    <property type="component" value="Unassembled WGS sequence"/>
</dbReference>
<evidence type="ECO:0000313" key="3">
    <source>
        <dbReference type="Proteomes" id="UP000295310"/>
    </source>
</evidence>
<feature type="domain" description="Rhodanese" evidence="1">
    <location>
        <begin position="15"/>
        <end position="93"/>
    </location>
</feature>
<dbReference type="SUPFAM" id="SSF52821">
    <property type="entry name" value="Rhodanese/Cell cycle control phosphatase"/>
    <property type="match status" value="1"/>
</dbReference>
<dbReference type="AlphaFoldDB" id="A0A4R6BFI7"/>
<reference evidence="2 3" key="1">
    <citation type="submission" date="2019-01" db="EMBL/GenBank/DDBJ databases">
        <title>Draft genome sequences of the type strains of six Macrococcus species.</title>
        <authorList>
            <person name="Mazhar S."/>
            <person name="Altermann E."/>
            <person name="Hill C."/>
            <person name="Mcauliffe O."/>
        </authorList>
    </citation>
    <scope>NUCLEOTIDE SEQUENCE [LARGE SCALE GENOMIC DNA]</scope>
    <source>
        <strain evidence="2 3">CCM4811</strain>
    </source>
</reference>